<evidence type="ECO:0000256" key="9">
    <source>
        <dbReference type="ARBA" id="ARBA00022927"/>
    </source>
</evidence>
<dbReference type="InterPro" id="IPR029901">
    <property type="entry name" value="Spire"/>
</dbReference>
<keyword evidence="10" id="KW-0472">Membrane</keyword>
<evidence type="ECO:0000256" key="7">
    <source>
        <dbReference type="ARBA" id="ARBA00022490"/>
    </source>
</evidence>
<dbReference type="GO" id="GO:0051639">
    <property type="term" value="P:actin filament network formation"/>
    <property type="evidence" value="ECO:0007669"/>
    <property type="project" value="TreeGrafter"/>
</dbReference>
<dbReference type="PANTHER" id="PTHR21345:SF8">
    <property type="entry name" value="PROTEIN SPIRE HOMOLOG 1"/>
    <property type="match status" value="1"/>
</dbReference>
<dbReference type="OMA" id="EQNDAMN"/>
<dbReference type="GO" id="GO:0051295">
    <property type="term" value="P:establishment of meiotic spindle localization"/>
    <property type="evidence" value="ECO:0007669"/>
    <property type="project" value="TreeGrafter"/>
</dbReference>
<dbReference type="GO" id="GO:0048193">
    <property type="term" value="P:Golgi vesicle transport"/>
    <property type="evidence" value="ECO:0007669"/>
    <property type="project" value="TreeGrafter"/>
</dbReference>
<accession>A0A3Q0R280</accession>
<keyword evidence="8" id="KW-0677">Repeat</keyword>
<dbReference type="Proteomes" id="UP000261340">
    <property type="component" value="Unplaced"/>
</dbReference>
<name>A0A3Q0R280_AMPCI</name>
<keyword evidence="7" id="KW-0963">Cytoplasm</keyword>
<dbReference type="GO" id="GO:0008017">
    <property type="term" value="F:microtubule binding"/>
    <property type="evidence" value="ECO:0007669"/>
    <property type="project" value="TreeGrafter"/>
</dbReference>
<evidence type="ECO:0000256" key="11">
    <source>
        <dbReference type="ARBA" id="ARBA00023203"/>
    </source>
</evidence>
<dbReference type="InterPro" id="IPR011019">
    <property type="entry name" value="KIND_dom"/>
</dbReference>
<evidence type="ECO:0000256" key="4">
    <source>
        <dbReference type="ARBA" id="ARBA00010956"/>
    </source>
</evidence>
<evidence type="ECO:0000256" key="10">
    <source>
        <dbReference type="ARBA" id="ARBA00023136"/>
    </source>
</evidence>
<evidence type="ECO:0000256" key="3">
    <source>
        <dbReference type="ARBA" id="ARBA00004413"/>
    </source>
</evidence>
<evidence type="ECO:0000256" key="5">
    <source>
        <dbReference type="ARBA" id="ARBA00022448"/>
    </source>
</evidence>
<keyword evidence="9" id="KW-0653">Protein transport</keyword>
<dbReference type="PROSITE" id="PS51377">
    <property type="entry name" value="KIND"/>
    <property type="match status" value="1"/>
</dbReference>
<protein>
    <recommendedName>
        <fullName evidence="14">KIND domain-containing protein</fullName>
    </recommendedName>
</protein>
<sequence length="108" mass="12248">RRIEAGAESLSLEEILRLYNQPINEEQAWAVCYQCCRTLAKEHRAAPRRISGPGDVRIQKDGSVRMDHQGCEGNILYKSECAQSYSNLGHAINCILNNIRSQYTLYCS</sequence>
<evidence type="ECO:0000313" key="15">
    <source>
        <dbReference type="Ensembl" id="ENSACIP00000004307.1"/>
    </source>
</evidence>
<evidence type="ECO:0000256" key="2">
    <source>
        <dbReference type="ARBA" id="ARBA00004245"/>
    </source>
</evidence>
<keyword evidence="16" id="KW-1185">Reference proteome</keyword>
<dbReference type="PANTHER" id="PTHR21345">
    <property type="entry name" value="SPIRE"/>
    <property type="match status" value="1"/>
</dbReference>
<dbReference type="Pfam" id="PF16474">
    <property type="entry name" value="KIND"/>
    <property type="match status" value="1"/>
</dbReference>
<reference evidence="15" key="1">
    <citation type="submission" date="2025-08" db="UniProtKB">
        <authorList>
            <consortium name="Ensembl"/>
        </authorList>
    </citation>
    <scope>IDENTIFICATION</scope>
</reference>
<proteinExistence type="inferred from homology"/>
<dbReference type="GO" id="GO:0030041">
    <property type="term" value="P:actin filament polymerization"/>
    <property type="evidence" value="ECO:0007669"/>
    <property type="project" value="TreeGrafter"/>
</dbReference>
<keyword evidence="12" id="KW-0206">Cytoskeleton</keyword>
<keyword evidence="11" id="KW-0009">Actin-binding</keyword>
<evidence type="ECO:0000256" key="6">
    <source>
        <dbReference type="ARBA" id="ARBA00022475"/>
    </source>
</evidence>
<feature type="domain" description="KIND" evidence="14">
    <location>
        <begin position="10"/>
        <end position="108"/>
    </location>
</feature>
<dbReference type="GO" id="GO:0005886">
    <property type="term" value="C:plasma membrane"/>
    <property type="evidence" value="ECO:0007669"/>
    <property type="project" value="UniProtKB-SubCell"/>
</dbReference>
<comment type="subcellular location">
    <subcellularLocation>
        <location evidence="3">Cell membrane</location>
        <topology evidence="3">Peripheral membrane protein</topology>
        <orientation evidence="3">Cytoplasmic side</orientation>
    </subcellularLocation>
    <subcellularLocation>
        <location evidence="2">Cytoplasm</location>
        <location evidence="2">Cytoskeleton</location>
    </subcellularLocation>
    <subcellularLocation>
        <location evidence="1">Cytoplasmic vesicle membrane</location>
        <topology evidence="1">Peripheral membrane protein</topology>
        <orientation evidence="1">Cytoplasmic side</orientation>
    </subcellularLocation>
</comment>
<evidence type="ECO:0000256" key="8">
    <source>
        <dbReference type="ARBA" id="ARBA00022737"/>
    </source>
</evidence>
<evidence type="ECO:0000256" key="13">
    <source>
        <dbReference type="ARBA" id="ARBA00023329"/>
    </source>
</evidence>
<dbReference type="GO" id="GO:0040038">
    <property type="term" value="P:polar body extrusion after meiotic divisions"/>
    <property type="evidence" value="ECO:0007669"/>
    <property type="project" value="TreeGrafter"/>
</dbReference>
<dbReference type="GO" id="GO:0005856">
    <property type="term" value="C:cytoskeleton"/>
    <property type="evidence" value="ECO:0007669"/>
    <property type="project" value="UniProtKB-SubCell"/>
</dbReference>
<dbReference type="GO" id="GO:0003779">
    <property type="term" value="F:actin binding"/>
    <property type="evidence" value="ECO:0007669"/>
    <property type="project" value="UniProtKB-KW"/>
</dbReference>
<dbReference type="GeneTree" id="ENSGT00390000003058"/>
<evidence type="ECO:0000313" key="16">
    <source>
        <dbReference type="Proteomes" id="UP000261340"/>
    </source>
</evidence>
<dbReference type="AlphaFoldDB" id="A0A3Q0R280"/>
<dbReference type="GO" id="GO:0045010">
    <property type="term" value="P:actin nucleation"/>
    <property type="evidence" value="ECO:0007669"/>
    <property type="project" value="InterPro"/>
</dbReference>
<evidence type="ECO:0000256" key="12">
    <source>
        <dbReference type="ARBA" id="ARBA00023212"/>
    </source>
</evidence>
<keyword evidence="6" id="KW-1003">Cell membrane</keyword>
<dbReference type="GO" id="GO:0005938">
    <property type="term" value="C:cell cortex"/>
    <property type="evidence" value="ECO:0007669"/>
    <property type="project" value="TreeGrafter"/>
</dbReference>
<organism evidence="15 16">
    <name type="scientific">Amphilophus citrinellus</name>
    <name type="common">Midas cichlid</name>
    <name type="synonym">Cichlasoma citrinellum</name>
    <dbReference type="NCBI Taxonomy" id="61819"/>
    <lineage>
        <taxon>Eukaryota</taxon>
        <taxon>Metazoa</taxon>
        <taxon>Chordata</taxon>
        <taxon>Craniata</taxon>
        <taxon>Vertebrata</taxon>
        <taxon>Euteleostomi</taxon>
        <taxon>Actinopterygii</taxon>
        <taxon>Neopterygii</taxon>
        <taxon>Teleostei</taxon>
        <taxon>Neoteleostei</taxon>
        <taxon>Acanthomorphata</taxon>
        <taxon>Ovalentaria</taxon>
        <taxon>Cichlomorphae</taxon>
        <taxon>Cichliformes</taxon>
        <taxon>Cichlidae</taxon>
        <taxon>New World cichlids</taxon>
        <taxon>Cichlasomatinae</taxon>
        <taxon>Heroini</taxon>
        <taxon>Amphilophus</taxon>
    </lineage>
</organism>
<dbReference type="GO" id="GO:0036089">
    <property type="term" value="P:cleavage furrow formation"/>
    <property type="evidence" value="ECO:0007669"/>
    <property type="project" value="TreeGrafter"/>
</dbReference>
<reference evidence="15" key="2">
    <citation type="submission" date="2025-09" db="UniProtKB">
        <authorList>
            <consortium name="Ensembl"/>
        </authorList>
    </citation>
    <scope>IDENTIFICATION</scope>
</reference>
<evidence type="ECO:0000259" key="14">
    <source>
        <dbReference type="PROSITE" id="PS51377"/>
    </source>
</evidence>
<keyword evidence="5" id="KW-0813">Transport</keyword>
<keyword evidence="13" id="KW-0968">Cytoplasmic vesicle</keyword>
<dbReference type="GO" id="GO:0030659">
    <property type="term" value="C:cytoplasmic vesicle membrane"/>
    <property type="evidence" value="ECO:0007669"/>
    <property type="project" value="UniProtKB-SubCell"/>
</dbReference>
<evidence type="ECO:0000256" key="1">
    <source>
        <dbReference type="ARBA" id="ARBA00004180"/>
    </source>
</evidence>
<dbReference type="Gene3D" id="1.10.510.10">
    <property type="entry name" value="Transferase(Phosphotransferase) domain 1"/>
    <property type="match status" value="1"/>
</dbReference>
<comment type="similarity">
    <text evidence="4">Belongs to the spire family.</text>
</comment>
<dbReference type="Ensembl" id="ENSACIT00000004448.1">
    <property type="protein sequence ID" value="ENSACIP00000004307.1"/>
    <property type="gene ID" value="ENSACIG00000003419.1"/>
</dbReference>
<dbReference type="GO" id="GO:0015031">
    <property type="term" value="P:protein transport"/>
    <property type="evidence" value="ECO:0007669"/>
    <property type="project" value="UniProtKB-KW"/>
</dbReference>